<dbReference type="Gene3D" id="3.40.50.150">
    <property type="entry name" value="Vaccinia Virus protein VP39"/>
    <property type="match status" value="1"/>
</dbReference>
<organism evidence="5 6">
    <name type="scientific">Galdieria partita</name>
    <dbReference type="NCBI Taxonomy" id="83374"/>
    <lineage>
        <taxon>Eukaryota</taxon>
        <taxon>Rhodophyta</taxon>
        <taxon>Bangiophyceae</taxon>
        <taxon>Galdieriales</taxon>
        <taxon>Galdieriaceae</taxon>
        <taxon>Galdieria</taxon>
    </lineage>
</organism>
<evidence type="ECO:0000256" key="1">
    <source>
        <dbReference type="ARBA" id="ARBA00005179"/>
    </source>
</evidence>
<evidence type="ECO:0000256" key="4">
    <source>
        <dbReference type="ARBA" id="ARBA00038314"/>
    </source>
</evidence>
<keyword evidence="3" id="KW-0949">S-adenosyl-L-methionine</keyword>
<comment type="pathway">
    <text evidence="1">Secondary metabolite biosynthesis.</text>
</comment>
<accession>A0A9C7PZY3</accession>
<dbReference type="SUPFAM" id="SSF53335">
    <property type="entry name" value="S-adenosyl-L-methionine-dependent methyltransferases"/>
    <property type="match status" value="1"/>
</dbReference>
<comment type="similarity">
    <text evidence="4">Belongs to the class I-like SAM-binding methyltransferase superfamily.</text>
</comment>
<keyword evidence="2" id="KW-0808">Transferase</keyword>
<dbReference type="PANTHER" id="PTHR35897:SF1">
    <property type="entry name" value="METHYLTRANSFERASE AUSD"/>
    <property type="match status" value="1"/>
</dbReference>
<evidence type="ECO:0000313" key="6">
    <source>
        <dbReference type="Proteomes" id="UP001061958"/>
    </source>
</evidence>
<dbReference type="AlphaFoldDB" id="A0A9C7PZY3"/>
<name>A0A9C7PZY3_9RHOD</name>
<dbReference type="EMBL" id="BQMJ01000048">
    <property type="protein sequence ID" value="GJQ13878.1"/>
    <property type="molecule type" value="Genomic_DNA"/>
</dbReference>
<dbReference type="Proteomes" id="UP001061958">
    <property type="component" value="Unassembled WGS sequence"/>
</dbReference>
<evidence type="ECO:0000256" key="3">
    <source>
        <dbReference type="ARBA" id="ARBA00022691"/>
    </source>
</evidence>
<keyword evidence="6" id="KW-1185">Reference proteome</keyword>
<comment type="caution">
    <text evidence="5">The sequence shown here is derived from an EMBL/GenBank/DDBJ whole genome shotgun (WGS) entry which is preliminary data.</text>
</comment>
<reference evidence="5" key="1">
    <citation type="journal article" date="2022" name="Proc. Natl. Acad. Sci. U.S.A.">
        <title>Life cycle and functional genomics of the unicellular red alga Galdieria for elucidating algal and plant evolution and industrial use.</title>
        <authorList>
            <person name="Hirooka S."/>
            <person name="Itabashi T."/>
            <person name="Ichinose T.M."/>
            <person name="Onuma R."/>
            <person name="Fujiwara T."/>
            <person name="Yamashita S."/>
            <person name="Jong L.W."/>
            <person name="Tomita R."/>
            <person name="Iwane A.H."/>
            <person name="Miyagishima S.Y."/>
        </authorList>
    </citation>
    <scope>NUCLEOTIDE SEQUENCE</scope>
    <source>
        <strain evidence="5">NBRC 102759</strain>
    </source>
</reference>
<dbReference type="GO" id="GO:0016740">
    <property type="term" value="F:transferase activity"/>
    <property type="evidence" value="ECO:0007669"/>
    <property type="project" value="UniProtKB-KW"/>
</dbReference>
<reference evidence="5" key="2">
    <citation type="submission" date="2022-01" db="EMBL/GenBank/DDBJ databases">
        <authorList>
            <person name="Hirooka S."/>
            <person name="Miyagishima S.Y."/>
        </authorList>
    </citation>
    <scope>NUCLEOTIDE SEQUENCE</scope>
    <source>
        <strain evidence="5">NBRC 102759</strain>
    </source>
</reference>
<proteinExistence type="inferred from homology"/>
<protein>
    <submittedName>
        <fullName evidence="5">Uncharacterized protein</fullName>
    </submittedName>
</protein>
<evidence type="ECO:0000256" key="2">
    <source>
        <dbReference type="ARBA" id="ARBA00022679"/>
    </source>
</evidence>
<dbReference type="InterPro" id="IPR029063">
    <property type="entry name" value="SAM-dependent_MTases_sf"/>
</dbReference>
<sequence length="263" mass="29867">MSRPVTVDKRTKSLFAGCSEEEIIKRAQRVRDEAIKRDIRYGCISQLYFLETHLHKNPFYKEYLHQYGGLYDKKAADIGCCLGTDTRQLLLDGLECRNLVAFDVSESFISLGFQLFEDSDSQLALRFFAKSVLDTDLAAFIEEKYGLGPLDFALVNSVLHSFDESLAKIAVRNIASLLKSKGHILGYIPTKVDSPVQLPAGSDAYRFYHTESSLQKLLEENGFESIKVHSISIQEMFPSFHPTEETGMEDRLNITFFIANKRK</sequence>
<gene>
    <name evidence="5" type="ORF">GpartN1_g5669.t1</name>
</gene>
<dbReference type="InterPro" id="IPR051654">
    <property type="entry name" value="Meroterpenoid_MTases"/>
</dbReference>
<dbReference type="PANTHER" id="PTHR35897">
    <property type="entry name" value="METHYLTRANSFERASE AUSD"/>
    <property type="match status" value="1"/>
</dbReference>
<dbReference type="OrthoDB" id="2094832at2759"/>
<evidence type="ECO:0000313" key="5">
    <source>
        <dbReference type="EMBL" id="GJQ13878.1"/>
    </source>
</evidence>